<organism evidence="1 2">
    <name type="scientific">Arctium lappa</name>
    <name type="common">Greater burdock</name>
    <name type="synonym">Lappa major</name>
    <dbReference type="NCBI Taxonomy" id="4217"/>
    <lineage>
        <taxon>Eukaryota</taxon>
        <taxon>Viridiplantae</taxon>
        <taxon>Streptophyta</taxon>
        <taxon>Embryophyta</taxon>
        <taxon>Tracheophyta</taxon>
        <taxon>Spermatophyta</taxon>
        <taxon>Magnoliopsida</taxon>
        <taxon>eudicotyledons</taxon>
        <taxon>Gunneridae</taxon>
        <taxon>Pentapetalae</taxon>
        <taxon>asterids</taxon>
        <taxon>campanulids</taxon>
        <taxon>Asterales</taxon>
        <taxon>Asteraceae</taxon>
        <taxon>Carduoideae</taxon>
        <taxon>Cardueae</taxon>
        <taxon>Arctiinae</taxon>
        <taxon>Arctium</taxon>
    </lineage>
</organism>
<sequence>MAFKQNLIQRMFNICNNKFSNQTLRNCRISPSSAATAQVLVPPNPDRVAPDPGDETIFRRFLHRRPMYLSSSVMPEILRSRGESMLERLKEMDITRGRIRLDVLYPPVDRSAEGELTVAQAKKILRVSQIETLKSKLRSSRKNHVSYDEFVEICVEGCSNVDQGLDLAKALDDSGSVIVLGNVVFLKPEQGRMRNQI</sequence>
<protein>
    <submittedName>
        <fullName evidence="1">Uncharacterized protein</fullName>
    </submittedName>
</protein>
<proteinExistence type="predicted"/>
<evidence type="ECO:0000313" key="2">
    <source>
        <dbReference type="Proteomes" id="UP001055879"/>
    </source>
</evidence>
<dbReference type="Proteomes" id="UP001055879">
    <property type="component" value="Linkage Group LG03"/>
</dbReference>
<name>A0ACB9DN10_ARCLA</name>
<reference evidence="2" key="1">
    <citation type="journal article" date="2022" name="Mol. Ecol. Resour.">
        <title>The genomes of chicory, endive, great burdock and yacon provide insights into Asteraceae palaeo-polyploidization history and plant inulin production.</title>
        <authorList>
            <person name="Fan W."/>
            <person name="Wang S."/>
            <person name="Wang H."/>
            <person name="Wang A."/>
            <person name="Jiang F."/>
            <person name="Liu H."/>
            <person name="Zhao H."/>
            <person name="Xu D."/>
            <person name="Zhang Y."/>
        </authorList>
    </citation>
    <scope>NUCLEOTIDE SEQUENCE [LARGE SCALE GENOMIC DNA]</scope>
    <source>
        <strain evidence="2">cv. Niubang</strain>
    </source>
</reference>
<gene>
    <name evidence="1" type="ORF">L6452_10689</name>
</gene>
<evidence type="ECO:0000313" key="1">
    <source>
        <dbReference type="EMBL" id="KAI3747937.1"/>
    </source>
</evidence>
<comment type="caution">
    <text evidence="1">The sequence shown here is derived from an EMBL/GenBank/DDBJ whole genome shotgun (WGS) entry which is preliminary data.</text>
</comment>
<reference evidence="1 2" key="2">
    <citation type="journal article" date="2022" name="Mol. Ecol. Resour.">
        <title>The genomes of chicory, endive, great burdock and yacon provide insights into Asteraceae paleo-polyploidization history and plant inulin production.</title>
        <authorList>
            <person name="Fan W."/>
            <person name="Wang S."/>
            <person name="Wang H."/>
            <person name="Wang A."/>
            <person name="Jiang F."/>
            <person name="Liu H."/>
            <person name="Zhao H."/>
            <person name="Xu D."/>
            <person name="Zhang Y."/>
        </authorList>
    </citation>
    <scope>NUCLEOTIDE SEQUENCE [LARGE SCALE GENOMIC DNA]</scope>
    <source>
        <strain evidence="2">cv. Niubang</strain>
    </source>
</reference>
<dbReference type="EMBL" id="CM042049">
    <property type="protein sequence ID" value="KAI3747937.1"/>
    <property type="molecule type" value="Genomic_DNA"/>
</dbReference>
<keyword evidence="2" id="KW-1185">Reference proteome</keyword>
<accession>A0ACB9DN10</accession>